<sequence>MYVTFAIKLFHDEII</sequence>
<gene>
    <name evidence="1" type="ORF">LARSCL_LOCUS8055</name>
</gene>
<evidence type="ECO:0000313" key="2">
    <source>
        <dbReference type="Proteomes" id="UP001497382"/>
    </source>
</evidence>
<keyword evidence="2" id="KW-1185">Reference proteome</keyword>
<dbReference type="EMBL" id="CAXIEN010000084">
    <property type="protein sequence ID" value="CAL1275411.1"/>
    <property type="molecule type" value="Genomic_DNA"/>
</dbReference>
<name>A0AAV1ZW28_9ARAC</name>
<proteinExistence type="predicted"/>
<protein>
    <submittedName>
        <fullName evidence="1">Uncharacterized protein</fullName>
    </submittedName>
</protein>
<evidence type="ECO:0000313" key="1">
    <source>
        <dbReference type="EMBL" id="CAL1275411.1"/>
    </source>
</evidence>
<accession>A0AAV1ZW28</accession>
<dbReference type="Proteomes" id="UP001497382">
    <property type="component" value="Unassembled WGS sequence"/>
</dbReference>
<comment type="caution">
    <text evidence="1">The sequence shown here is derived from an EMBL/GenBank/DDBJ whole genome shotgun (WGS) entry which is preliminary data.</text>
</comment>
<reference evidence="1 2" key="1">
    <citation type="submission" date="2024-04" db="EMBL/GenBank/DDBJ databases">
        <authorList>
            <person name="Rising A."/>
            <person name="Reimegard J."/>
            <person name="Sonavane S."/>
            <person name="Akerstrom W."/>
            <person name="Nylinder S."/>
            <person name="Hedman E."/>
            <person name="Kallberg Y."/>
        </authorList>
    </citation>
    <scope>NUCLEOTIDE SEQUENCE [LARGE SCALE GENOMIC DNA]</scope>
</reference>
<organism evidence="1 2">
    <name type="scientific">Larinioides sclopetarius</name>
    <dbReference type="NCBI Taxonomy" id="280406"/>
    <lineage>
        <taxon>Eukaryota</taxon>
        <taxon>Metazoa</taxon>
        <taxon>Ecdysozoa</taxon>
        <taxon>Arthropoda</taxon>
        <taxon>Chelicerata</taxon>
        <taxon>Arachnida</taxon>
        <taxon>Araneae</taxon>
        <taxon>Araneomorphae</taxon>
        <taxon>Entelegynae</taxon>
        <taxon>Araneoidea</taxon>
        <taxon>Araneidae</taxon>
        <taxon>Larinioides</taxon>
    </lineage>
</organism>